<gene>
    <name evidence="3" type="ORF">IFM12276_48970</name>
</gene>
<evidence type="ECO:0000256" key="2">
    <source>
        <dbReference type="SAM" id="SignalP"/>
    </source>
</evidence>
<proteinExistence type="predicted"/>
<feature type="region of interest" description="Disordered" evidence="1">
    <location>
        <begin position="30"/>
        <end position="124"/>
    </location>
</feature>
<keyword evidence="2" id="KW-0732">Signal</keyword>
<keyword evidence="4" id="KW-1185">Reference proteome</keyword>
<dbReference type="RefSeq" id="WP_281874970.1">
    <property type="nucleotide sequence ID" value="NZ_AP026976.1"/>
</dbReference>
<feature type="compositionally biased region" description="Polar residues" evidence="1">
    <location>
        <begin position="93"/>
        <end position="102"/>
    </location>
</feature>
<evidence type="ECO:0000256" key="1">
    <source>
        <dbReference type="SAM" id="MobiDB-lite"/>
    </source>
</evidence>
<evidence type="ECO:0000313" key="3">
    <source>
        <dbReference type="EMBL" id="BDU01869.1"/>
    </source>
</evidence>
<feature type="compositionally biased region" description="Polar residues" evidence="1">
    <location>
        <begin position="34"/>
        <end position="48"/>
    </location>
</feature>
<dbReference type="Proteomes" id="UP001317870">
    <property type="component" value="Chromosome"/>
</dbReference>
<protein>
    <submittedName>
        <fullName evidence="3">Uncharacterized protein</fullName>
    </submittedName>
</protein>
<feature type="signal peptide" evidence="2">
    <location>
        <begin position="1"/>
        <end position="26"/>
    </location>
</feature>
<dbReference type="EMBL" id="AP026978">
    <property type="protein sequence ID" value="BDU01869.1"/>
    <property type="molecule type" value="Genomic_DNA"/>
</dbReference>
<feature type="chain" id="PRO_5046963215" evidence="2">
    <location>
        <begin position="27"/>
        <end position="124"/>
    </location>
</feature>
<accession>A0ABN6U9G2</accession>
<organism evidence="3 4">
    <name type="scientific">Nocardia sputorum</name>
    <dbReference type="NCBI Taxonomy" id="2984338"/>
    <lineage>
        <taxon>Bacteria</taxon>
        <taxon>Bacillati</taxon>
        <taxon>Actinomycetota</taxon>
        <taxon>Actinomycetes</taxon>
        <taxon>Mycobacteriales</taxon>
        <taxon>Nocardiaceae</taxon>
        <taxon>Nocardia</taxon>
    </lineage>
</organism>
<feature type="compositionally biased region" description="Basic and acidic residues" evidence="1">
    <location>
        <begin position="50"/>
        <end position="81"/>
    </location>
</feature>
<reference evidence="3 4" key="1">
    <citation type="submission" date="2022-11" db="EMBL/GenBank/DDBJ databases">
        <title>Genome Sequencing of Nocardia sp. ON39_IFM12276 and assembly.</title>
        <authorList>
            <person name="Shimojima M."/>
            <person name="Toyokawa M."/>
            <person name="Uesaka K."/>
        </authorList>
    </citation>
    <scope>NUCLEOTIDE SEQUENCE [LARGE SCALE GENOMIC DNA]</scope>
    <source>
        <strain evidence="3 4">IFM 12276</strain>
    </source>
</reference>
<name>A0ABN6U9G2_9NOCA</name>
<evidence type="ECO:0000313" key="4">
    <source>
        <dbReference type="Proteomes" id="UP001317870"/>
    </source>
</evidence>
<sequence length="124" mass="13352">MTATTHSAARRLFACAAIVGMLTAGAAGIAGAESHSNPSDPRNGTGDTNGWHHIDPMGYNHRDSDPRRADEHDDAIRDYHQRQSRPAPADTPTGDTSVSPSWSRVGRPDGSGYTVCRPQARWCQ</sequence>